<name>A0A9P7JRJ6_9AGAM</name>
<dbReference type="OrthoDB" id="3018720at2759"/>
<dbReference type="EMBL" id="JABBWM010000047">
    <property type="protein sequence ID" value="KAG2102492.1"/>
    <property type="molecule type" value="Genomic_DNA"/>
</dbReference>
<feature type="non-terminal residue" evidence="2">
    <location>
        <position position="223"/>
    </location>
</feature>
<evidence type="ECO:0000256" key="1">
    <source>
        <dbReference type="SAM" id="MobiDB-lite"/>
    </source>
</evidence>
<accession>A0A9P7JRJ6</accession>
<evidence type="ECO:0000313" key="3">
    <source>
        <dbReference type="Proteomes" id="UP000823399"/>
    </source>
</evidence>
<protein>
    <submittedName>
        <fullName evidence="2">Uncharacterized protein</fullName>
    </submittedName>
</protein>
<keyword evidence="3" id="KW-1185">Reference proteome</keyword>
<comment type="caution">
    <text evidence="2">The sequence shown here is derived from an EMBL/GenBank/DDBJ whole genome shotgun (WGS) entry which is preliminary data.</text>
</comment>
<dbReference type="AlphaFoldDB" id="A0A9P7JRJ6"/>
<dbReference type="RefSeq" id="XP_041290170.1">
    <property type="nucleotide sequence ID" value="XM_041431574.1"/>
</dbReference>
<organism evidence="2 3">
    <name type="scientific">Suillus discolor</name>
    <dbReference type="NCBI Taxonomy" id="1912936"/>
    <lineage>
        <taxon>Eukaryota</taxon>
        <taxon>Fungi</taxon>
        <taxon>Dikarya</taxon>
        <taxon>Basidiomycota</taxon>
        <taxon>Agaricomycotina</taxon>
        <taxon>Agaricomycetes</taxon>
        <taxon>Agaricomycetidae</taxon>
        <taxon>Boletales</taxon>
        <taxon>Suillineae</taxon>
        <taxon>Suillaceae</taxon>
        <taxon>Suillus</taxon>
    </lineage>
</organism>
<dbReference type="Proteomes" id="UP000823399">
    <property type="component" value="Unassembled WGS sequence"/>
</dbReference>
<sequence length="223" mass="25069">MSTSLQVPTVSSTSSSSRPVTPTPTTTTINMSSMLAAFQKLSPSKQSAFQSSMNTVLGSSSTTATTVPTSNTNTSPSLIFDITREHPTPSSHSIRDVYGIHTYILELARNNQHIPFSLLTSKITRRLFLESSTLKFITFYSSHRGSAPTKCHLLDISQFPAESEISIPEWHEAWSRYLRFLQEHASPEVHTRWANHYDILREHPDFTDNWIAILTFDIEQHAS</sequence>
<proteinExistence type="predicted"/>
<dbReference type="GeneID" id="64693833"/>
<feature type="region of interest" description="Disordered" evidence="1">
    <location>
        <begin position="1"/>
        <end position="27"/>
    </location>
</feature>
<evidence type="ECO:0000313" key="2">
    <source>
        <dbReference type="EMBL" id="KAG2102492.1"/>
    </source>
</evidence>
<gene>
    <name evidence="2" type="ORF">F5147DRAFT_580908</name>
</gene>
<reference evidence="2" key="1">
    <citation type="journal article" date="2020" name="New Phytol.">
        <title>Comparative genomics reveals dynamic genome evolution in host specialist ectomycorrhizal fungi.</title>
        <authorList>
            <person name="Lofgren L.A."/>
            <person name="Nguyen N.H."/>
            <person name="Vilgalys R."/>
            <person name="Ruytinx J."/>
            <person name="Liao H.L."/>
            <person name="Branco S."/>
            <person name="Kuo A."/>
            <person name="LaButti K."/>
            <person name="Lipzen A."/>
            <person name="Andreopoulos W."/>
            <person name="Pangilinan J."/>
            <person name="Riley R."/>
            <person name="Hundley H."/>
            <person name="Na H."/>
            <person name="Barry K."/>
            <person name="Grigoriev I.V."/>
            <person name="Stajich J.E."/>
            <person name="Kennedy P.G."/>
        </authorList>
    </citation>
    <scope>NUCLEOTIDE SEQUENCE</scope>
    <source>
        <strain evidence="2">FC423</strain>
    </source>
</reference>